<name>A0AAD2JJU5_9STRA</name>
<sequence length="547" mass="61642">MVIRSNNSDDDKRAATATATTTTTESSKVYSLTNGRCVLCMAFLGFLAIGGLMSSTRDLKQWASSYYTIDPPLPTNVTTKRDMKVPPRKPMSKLHQARAPPKPLQNDKSSRSASNQLHLIHHKELALHDYFSDSWLLPRKNFLDMQLDRIGIVEDACFEAIGKRNPRASSKMFVDWTHFLVEHLSKWWKVLHILDDPDGSLFQHTLQRLESYWHRAVTDAATSKRSPLHETIAMIAFAPYHGKAPGRAEYLTSLSLAATISSIYKVGFGRVVVTGMEDDDEDYVRQAFQLLHNKVHRHTAALNSTAANIGMTELTYVQMTNRSWTTTKWVELNIPRGSVHGMQLALSGQMVAEEQEQWLGSSGTDWKYVDLTEPDTLLHTKSWLLPMMKDGLDSGMSFFPHRLQPLPHELDFPIMANTSATATTKKQHYASFVNEGHYLPGHVQPFSNVTILDEDYSCCDGGGAWVGRMEPFCRGAKEPCGGSMWWSTSLNKPPKDTTDEGILEHYQKLVPYPMMRLGYGTRLVFASTNHGRRCFPSKTPCGNVTYY</sequence>
<dbReference type="EMBL" id="CAKOGP040001914">
    <property type="protein sequence ID" value="CAJ1956355.1"/>
    <property type="molecule type" value="Genomic_DNA"/>
</dbReference>
<evidence type="ECO:0000313" key="3">
    <source>
        <dbReference type="EMBL" id="CAJ1956355.1"/>
    </source>
</evidence>
<evidence type="ECO:0000313" key="4">
    <source>
        <dbReference type="Proteomes" id="UP001295423"/>
    </source>
</evidence>
<feature type="region of interest" description="Disordered" evidence="1">
    <location>
        <begin position="1"/>
        <end position="26"/>
    </location>
</feature>
<evidence type="ECO:0000256" key="1">
    <source>
        <dbReference type="SAM" id="MobiDB-lite"/>
    </source>
</evidence>
<keyword evidence="2" id="KW-0812">Transmembrane</keyword>
<protein>
    <submittedName>
        <fullName evidence="3">Uncharacterized protein</fullName>
    </submittedName>
</protein>
<feature type="region of interest" description="Disordered" evidence="1">
    <location>
        <begin position="76"/>
        <end position="113"/>
    </location>
</feature>
<keyword evidence="2" id="KW-1133">Transmembrane helix</keyword>
<keyword evidence="4" id="KW-1185">Reference proteome</keyword>
<dbReference type="AlphaFoldDB" id="A0AAD2JJU5"/>
<gene>
    <name evidence="3" type="ORF">CYCCA115_LOCUS16192</name>
</gene>
<evidence type="ECO:0000256" key="2">
    <source>
        <dbReference type="SAM" id="Phobius"/>
    </source>
</evidence>
<feature type="compositionally biased region" description="Basic residues" evidence="1">
    <location>
        <begin position="86"/>
        <end position="96"/>
    </location>
</feature>
<reference evidence="3" key="1">
    <citation type="submission" date="2023-08" db="EMBL/GenBank/DDBJ databases">
        <authorList>
            <person name="Audoor S."/>
            <person name="Bilcke G."/>
        </authorList>
    </citation>
    <scope>NUCLEOTIDE SEQUENCE</scope>
</reference>
<accession>A0AAD2JJU5</accession>
<keyword evidence="2" id="KW-0472">Membrane</keyword>
<feature type="transmembrane region" description="Helical" evidence="2">
    <location>
        <begin position="37"/>
        <end position="55"/>
    </location>
</feature>
<organism evidence="3 4">
    <name type="scientific">Cylindrotheca closterium</name>
    <dbReference type="NCBI Taxonomy" id="2856"/>
    <lineage>
        <taxon>Eukaryota</taxon>
        <taxon>Sar</taxon>
        <taxon>Stramenopiles</taxon>
        <taxon>Ochrophyta</taxon>
        <taxon>Bacillariophyta</taxon>
        <taxon>Bacillariophyceae</taxon>
        <taxon>Bacillariophycidae</taxon>
        <taxon>Bacillariales</taxon>
        <taxon>Bacillariaceae</taxon>
        <taxon>Cylindrotheca</taxon>
    </lineage>
</organism>
<feature type="compositionally biased region" description="Low complexity" evidence="1">
    <location>
        <begin position="15"/>
        <end position="24"/>
    </location>
</feature>
<proteinExistence type="predicted"/>
<comment type="caution">
    <text evidence="3">The sequence shown here is derived from an EMBL/GenBank/DDBJ whole genome shotgun (WGS) entry which is preliminary data.</text>
</comment>
<dbReference type="Proteomes" id="UP001295423">
    <property type="component" value="Unassembled WGS sequence"/>
</dbReference>